<feature type="compositionally biased region" description="Basic and acidic residues" evidence="1">
    <location>
        <begin position="163"/>
        <end position="178"/>
    </location>
</feature>
<feature type="region of interest" description="Disordered" evidence="1">
    <location>
        <begin position="1"/>
        <end position="80"/>
    </location>
</feature>
<feature type="region of interest" description="Disordered" evidence="1">
    <location>
        <begin position="93"/>
        <end position="203"/>
    </location>
</feature>
<dbReference type="AlphaFoldDB" id="A0A6J4TMA7"/>
<reference evidence="2" key="1">
    <citation type="submission" date="2020-02" db="EMBL/GenBank/DDBJ databases">
        <authorList>
            <person name="Meier V. D."/>
        </authorList>
    </citation>
    <scope>NUCLEOTIDE SEQUENCE</scope>
    <source>
        <strain evidence="2">AVDCRST_MAG79</strain>
    </source>
</reference>
<feature type="non-terminal residue" evidence="2">
    <location>
        <position position="203"/>
    </location>
</feature>
<accession>A0A6J4TMA7</accession>
<gene>
    <name evidence="2" type="ORF">AVDCRST_MAG79-616</name>
</gene>
<dbReference type="EMBL" id="CADCWC010000120">
    <property type="protein sequence ID" value="CAA9527245.1"/>
    <property type="molecule type" value="Genomic_DNA"/>
</dbReference>
<feature type="compositionally biased region" description="Basic residues" evidence="1">
    <location>
        <begin position="130"/>
        <end position="145"/>
    </location>
</feature>
<proteinExistence type="predicted"/>
<protein>
    <submittedName>
        <fullName evidence="2">Uncharacterized protein</fullName>
    </submittedName>
</protein>
<evidence type="ECO:0000256" key="1">
    <source>
        <dbReference type="SAM" id="MobiDB-lite"/>
    </source>
</evidence>
<evidence type="ECO:0000313" key="2">
    <source>
        <dbReference type="EMBL" id="CAA9527245.1"/>
    </source>
</evidence>
<name>A0A6J4TMA7_9ACTN</name>
<feature type="non-terminal residue" evidence="2">
    <location>
        <position position="1"/>
    </location>
</feature>
<feature type="compositionally biased region" description="Basic residues" evidence="1">
    <location>
        <begin position="102"/>
        <end position="120"/>
    </location>
</feature>
<sequence>GAVSFPTRAEAPRARHRPGAPAAWTVRDGQVAGAARRPGPGHGGRRLPLRGARTRRAADDVDARGATGPPGHRGDGRHPLRDAVEPLRHAVARRLVPDPRGHRPAPARGALRHRPGRAGVHRQPAAREPLRRRRADRLGGRRRRTDARARLSRPPGGAQALLLEERQVARGDRADGRRPPGLLGGLRLPQRGRPVPRGALRLL</sequence>
<feature type="compositionally biased region" description="Low complexity" evidence="1">
    <location>
        <begin position="179"/>
        <end position="203"/>
    </location>
</feature>
<feature type="compositionally biased region" description="Basic residues" evidence="1">
    <location>
        <begin position="43"/>
        <end position="55"/>
    </location>
</feature>
<organism evidence="2">
    <name type="scientific">uncultured Thermoleophilia bacterium</name>
    <dbReference type="NCBI Taxonomy" id="1497501"/>
    <lineage>
        <taxon>Bacteria</taxon>
        <taxon>Bacillati</taxon>
        <taxon>Actinomycetota</taxon>
        <taxon>Thermoleophilia</taxon>
        <taxon>environmental samples</taxon>
    </lineage>
</organism>